<dbReference type="STRING" id="251221.gene:10757526"/>
<dbReference type="RefSeq" id="WP_011140061.1">
    <property type="nucleotide sequence ID" value="NC_005125.1"/>
</dbReference>
<dbReference type="EnsemblBacteria" id="BAC87998">
    <property type="protein sequence ID" value="BAC87998"/>
    <property type="gene ID" value="BAC87998"/>
</dbReference>
<dbReference type="eggNOG" id="ENOG502ZAUV">
    <property type="taxonomic scope" value="Bacteria"/>
</dbReference>
<dbReference type="EMBL" id="BA000045">
    <property type="protein sequence ID" value="BAC87998.1"/>
    <property type="molecule type" value="Genomic_DNA"/>
</dbReference>
<evidence type="ECO:0000313" key="2">
    <source>
        <dbReference type="Proteomes" id="UP000000557"/>
    </source>
</evidence>
<keyword evidence="2" id="KW-1185">Reference proteome</keyword>
<sequence>MRVRHQSRVFIPNLAMLPPPQRSLWPELGATPEAFALYGGTALALHLGHRTSVDFDFFCNVPFDPDQLAYALPYLKGAERVQLAPNTLTCRVERGGPVLVSFFGGLGLGQVALHEQVQAMPLQVASLLDIAGTKVAVVQKRAEIKDYLDIDALLQHGIDLPTALAAGAVVYGRSFNPLIALKALSYFDDLPTLPAAVRARLSAAVTAVNVNQLPVLTPYIERPNQEFRR</sequence>
<dbReference type="HOGENOM" id="CLU_106275_1_0_3"/>
<proteinExistence type="predicted"/>
<protein>
    <submittedName>
        <fullName evidence="1">Glr0057 protein</fullName>
    </submittedName>
</protein>
<name>Q7NPJ8_GLOVI</name>
<dbReference type="Pfam" id="PF08843">
    <property type="entry name" value="AbiEii"/>
    <property type="match status" value="1"/>
</dbReference>
<dbReference type="InParanoid" id="Q7NPJ8"/>
<dbReference type="PATRIC" id="fig|251221.4.peg.60"/>
<dbReference type="KEGG" id="gvi:glr0057"/>
<reference evidence="1 2" key="2">
    <citation type="journal article" date="2003" name="DNA Res.">
        <title>Complete genome structure of Gloeobacter violaceus PCC 7421, a cyanobacterium that lacks thylakoids (supplement).</title>
        <authorList>
            <person name="Nakamura Y."/>
            <person name="Kaneko T."/>
            <person name="Sato S."/>
            <person name="Mimuro M."/>
            <person name="Miyashita H."/>
            <person name="Tsuchiya T."/>
            <person name="Sasamoto S."/>
            <person name="Watanabe A."/>
            <person name="Kawashima K."/>
            <person name="Kishida Y."/>
            <person name="Kiyokawa C."/>
            <person name="Kohara M."/>
            <person name="Matsumoto M."/>
            <person name="Matsuno A."/>
            <person name="Nakazaki N."/>
            <person name="Shimpo S."/>
            <person name="Takeuchi C."/>
            <person name="Yamada M."/>
            <person name="Tabata S."/>
        </authorList>
    </citation>
    <scope>NUCLEOTIDE SEQUENCE [LARGE SCALE GENOMIC DNA]</scope>
    <source>
        <strain evidence="2">ATCC 29082 / PCC 7421</strain>
    </source>
</reference>
<organism evidence="1 2">
    <name type="scientific">Gloeobacter violaceus (strain ATCC 29082 / PCC 7421)</name>
    <dbReference type="NCBI Taxonomy" id="251221"/>
    <lineage>
        <taxon>Bacteria</taxon>
        <taxon>Bacillati</taxon>
        <taxon>Cyanobacteriota</taxon>
        <taxon>Cyanophyceae</taxon>
        <taxon>Gloeobacterales</taxon>
        <taxon>Gloeobacteraceae</taxon>
        <taxon>Gloeobacter</taxon>
    </lineage>
</organism>
<dbReference type="Proteomes" id="UP000000557">
    <property type="component" value="Chromosome"/>
</dbReference>
<dbReference type="AlphaFoldDB" id="Q7NPJ8"/>
<reference evidence="1 2" key="1">
    <citation type="journal article" date="2003" name="DNA Res.">
        <title>Complete genome structure of Gloeobacter violaceus PCC 7421, a cyanobacterium that lacks thylakoids.</title>
        <authorList>
            <person name="Nakamura Y."/>
            <person name="Kaneko T."/>
            <person name="Sato S."/>
            <person name="Mimuro M."/>
            <person name="Miyashita H."/>
            <person name="Tsuchiya T."/>
            <person name="Sasamoto S."/>
            <person name="Watanabe A."/>
            <person name="Kawashima K."/>
            <person name="Kishida Y."/>
            <person name="Kiyokawa C."/>
            <person name="Kohara M."/>
            <person name="Matsumoto M."/>
            <person name="Matsuno A."/>
            <person name="Nakazaki N."/>
            <person name="Shimpo S."/>
            <person name="Takeuchi C."/>
            <person name="Yamada M."/>
            <person name="Tabata S."/>
        </authorList>
    </citation>
    <scope>NUCLEOTIDE SEQUENCE [LARGE SCALE GENOMIC DNA]</scope>
    <source>
        <strain evidence="2">ATCC 29082 / PCC 7421</strain>
    </source>
</reference>
<dbReference type="OrthoDB" id="9796281at2"/>
<gene>
    <name evidence="1" type="ordered locus">glr0057</name>
</gene>
<accession>Q7NPJ8</accession>
<dbReference type="InterPro" id="IPR014942">
    <property type="entry name" value="AbiEii"/>
</dbReference>
<evidence type="ECO:0000313" key="1">
    <source>
        <dbReference type="EMBL" id="BAC87998.1"/>
    </source>
</evidence>